<keyword evidence="3" id="KW-1185">Reference proteome</keyword>
<accession>A0A2S4PPW8</accession>
<comment type="caution">
    <text evidence="2">The sequence shown here is derived from an EMBL/GenBank/DDBJ whole genome shotgun (WGS) entry which is preliminary data.</text>
</comment>
<feature type="compositionally biased region" description="Polar residues" evidence="1">
    <location>
        <begin position="25"/>
        <end position="34"/>
    </location>
</feature>
<gene>
    <name evidence="2" type="ORF">EPUL_003922</name>
</gene>
<feature type="compositionally biased region" description="Low complexity" evidence="1">
    <location>
        <begin position="8"/>
        <end position="19"/>
    </location>
</feature>
<evidence type="ECO:0000313" key="2">
    <source>
        <dbReference type="EMBL" id="POS84044.1"/>
    </source>
</evidence>
<dbReference type="Proteomes" id="UP000237438">
    <property type="component" value="Unassembled WGS sequence"/>
</dbReference>
<evidence type="ECO:0000256" key="1">
    <source>
        <dbReference type="SAM" id="MobiDB-lite"/>
    </source>
</evidence>
<reference evidence="2 3" key="1">
    <citation type="submission" date="2017-10" db="EMBL/GenBank/DDBJ databases">
        <title>Development of genomic resources for the powdery mildew, Erysiphe pulchra.</title>
        <authorList>
            <person name="Wadl P.A."/>
            <person name="Mack B.M."/>
            <person name="Moore G."/>
            <person name="Beltz S.B."/>
        </authorList>
    </citation>
    <scope>NUCLEOTIDE SEQUENCE [LARGE SCALE GENOMIC DNA]</scope>
    <source>
        <strain evidence="2">Cflorida</strain>
    </source>
</reference>
<sequence>MKSVEGLSSSKTTVTKNNSWAARATNGNYKVSNNPIRAPPARPTAPQEQGYKERRIMFRLAPTPAKAATTLQYKDLIANRFKNATVVRQQSWKTFLVGPLPKQITTLDGPQDPLDGLILQEPGPASIQHNVPIRQIAWKIRSKKLNDDFRHVRIPIPAHKAHRFPLRLQLLGLAVGI</sequence>
<organism evidence="2 3">
    <name type="scientific">Erysiphe pulchra</name>
    <dbReference type="NCBI Taxonomy" id="225359"/>
    <lineage>
        <taxon>Eukaryota</taxon>
        <taxon>Fungi</taxon>
        <taxon>Dikarya</taxon>
        <taxon>Ascomycota</taxon>
        <taxon>Pezizomycotina</taxon>
        <taxon>Leotiomycetes</taxon>
        <taxon>Erysiphales</taxon>
        <taxon>Erysiphaceae</taxon>
        <taxon>Erysiphe</taxon>
    </lineage>
</organism>
<evidence type="ECO:0000313" key="3">
    <source>
        <dbReference type="Proteomes" id="UP000237438"/>
    </source>
</evidence>
<protein>
    <submittedName>
        <fullName evidence="2">Uncharacterized protein</fullName>
    </submittedName>
</protein>
<dbReference type="EMBL" id="PEDP01001206">
    <property type="protein sequence ID" value="POS84044.1"/>
    <property type="molecule type" value="Genomic_DNA"/>
</dbReference>
<dbReference type="AlphaFoldDB" id="A0A2S4PPW8"/>
<feature type="region of interest" description="Disordered" evidence="1">
    <location>
        <begin position="1"/>
        <end position="48"/>
    </location>
</feature>
<name>A0A2S4PPW8_9PEZI</name>
<dbReference type="OrthoDB" id="3561817at2759"/>
<proteinExistence type="predicted"/>